<name>A0A9X7VYA5_9BACL</name>
<accession>A0A9X7VYA5</accession>
<evidence type="ECO:0000256" key="1">
    <source>
        <dbReference type="SAM" id="Phobius"/>
    </source>
</evidence>
<gene>
    <name evidence="2" type="ORF">JZ786_15785</name>
</gene>
<keyword evidence="1" id="KW-0472">Membrane</keyword>
<organism evidence="2 3">
    <name type="scientific">Alicyclobacillus mengziensis</name>
    <dbReference type="NCBI Taxonomy" id="2931921"/>
    <lineage>
        <taxon>Bacteria</taxon>
        <taxon>Bacillati</taxon>
        <taxon>Bacillota</taxon>
        <taxon>Bacilli</taxon>
        <taxon>Bacillales</taxon>
        <taxon>Alicyclobacillaceae</taxon>
        <taxon>Alicyclobacillus</taxon>
    </lineage>
</organism>
<feature type="transmembrane region" description="Helical" evidence="1">
    <location>
        <begin position="26"/>
        <end position="47"/>
    </location>
</feature>
<dbReference type="RefSeq" id="WP_206655355.1">
    <property type="nucleotide sequence ID" value="NZ_CP071182.1"/>
</dbReference>
<keyword evidence="3" id="KW-1185">Reference proteome</keyword>
<protein>
    <submittedName>
        <fullName evidence="2">Uncharacterized protein</fullName>
    </submittedName>
</protein>
<dbReference type="Proteomes" id="UP000663505">
    <property type="component" value="Chromosome"/>
</dbReference>
<evidence type="ECO:0000313" key="2">
    <source>
        <dbReference type="EMBL" id="QSO45983.1"/>
    </source>
</evidence>
<dbReference type="AlphaFoldDB" id="A0A9X7VYA5"/>
<dbReference type="EMBL" id="CP071182">
    <property type="protein sequence ID" value="QSO45983.1"/>
    <property type="molecule type" value="Genomic_DNA"/>
</dbReference>
<reference evidence="2 3" key="1">
    <citation type="submission" date="2021-02" db="EMBL/GenBank/DDBJ databases">
        <title>Alicyclobacillus curvatus sp. nov. and Alicyclobacillus mengziensis sp. nov., two acidophilic bacteria isolated from acid mine drainage.</title>
        <authorList>
            <person name="Huang Y."/>
        </authorList>
    </citation>
    <scope>NUCLEOTIDE SEQUENCE [LARGE SCALE GENOMIC DNA]</scope>
    <source>
        <strain evidence="2 3">S30H14</strain>
    </source>
</reference>
<sequence>MKERTSQTHANPIATLNKAWQIAERVMTAVALIMVAGTVGLVSLHILA</sequence>
<proteinExistence type="predicted"/>
<dbReference type="KEGG" id="afx:JZ786_15785"/>
<evidence type="ECO:0000313" key="3">
    <source>
        <dbReference type="Proteomes" id="UP000663505"/>
    </source>
</evidence>
<keyword evidence="1" id="KW-0812">Transmembrane</keyword>
<keyword evidence="1" id="KW-1133">Transmembrane helix</keyword>